<dbReference type="EMBL" id="KY774314">
    <property type="protein sequence ID" value="ART32215.1"/>
    <property type="molecule type" value="Genomic_DNA"/>
</dbReference>
<evidence type="ECO:0000313" key="1">
    <source>
        <dbReference type="EMBL" id="ART32215.1"/>
    </source>
</evidence>
<gene>
    <name evidence="1" type="ORF">AEK19_MT2058</name>
</gene>
<keyword evidence="1" id="KW-0496">Mitochondrion</keyword>
<accession>A0A1Y0B435</accession>
<protein>
    <submittedName>
        <fullName evidence="1">Uncharacterized protein</fullName>
    </submittedName>
</protein>
<geneLocation type="mitochondrion" evidence="1"/>
<sequence length="52" mass="6028">MGLAKTQSRYKINLIDYSGNWVHVIFLNASNLESCRCLYFFLSHLNCCYSCS</sequence>
<name>A0A1Y0B435_9LAMI</name>
<reference evidence="1" key="1">
    <citation type="submission" date="2017-03" db="EMBL/GenBank/DDBJ databases">
        <title>The mitochondrial genome of the carnivorous plant Utricularia reniformis (Lentibulariaceae): structure, comparative analysis and evolutionary landmarks.</title>
        <authorList>
            <person name="Silva S.R."/>
            <person name="Alvarenga D.O."/>
            <person name="Michael T.P."/>
            <person name="Miranda V.F.O."/>
            <person name="Varani A.M."/>
        </authorList>
    </citation>
    <scope>NUCLEOTIDE SEQUENCE</scope>
</reference>
<organism evidence="1">
    <name type="scientific">Utricularia reniformis</name>
    <dbReference type="NCBI Taxonomy" id="192314"/>
    <lineage>
        <taxon>Eukaryota</taxon>
        <taxon>Viridiplantae</taxon>
        <taxon>Streptophyta</taxon>
        <taxon>Embryophyta</taxon>
        <taxon>Tracheophyta</taxon>
        <taxon>Spermatophyta</taxon>
        <taxon>Magnoliopsida</taxon>
        <taxon>eudicotyledons</taxon>
        <taxon>Gunneridae</taxon>
        <taxon>Pentapetalae</taxon>
        <taxon>asterids</taxon>
        <taxon>lamiids</taxon>
        <taxon>Lamiales</taxon>
        <taxon>Lentibulariaceae</taxon>
        <taxon>Utricularia</taxon>
    </lineage>
</organism>
<proteinExistence type="predicted"/>
<dbReference type="AlphaFoldDB" id="A0A1Y0B435"/>